<dbReference type="InterPro" id="IPR011050">
    <property type="entry name" value="Pectin_lyase_fold/virulence"/>
</dbReference>
<reference evidence="2" key="1">
    <citation type="submission" date="2020-02" db="EMBL/GenBank/DDBJ databases">
        <authorList>
            <person name="Meier V. D."/>
        </authorList>
    </citation>
    <scope>NUCLEOTIDE SEQUENCE</scope>
    <source>
        <strain evidence="2">AVDCRST_MAG30</strain>
    </source>
</reference>
<evidence type="ECO:0000313" key="2">
    <source>
        <dbReference type="EMBL" id="CAA9526570.1"/>
    </source>
</evidence>
<dbReference type="Gene3D" id="2.160.20.10">
    <property type="entry name" value="Single-stranded right-handed beta-helix, Pectin lyase-like"/>
    <property type="match status" value="1"/>
</dbReference>
<proteinExistence type="predicted"/>
<accession>A0A6J4TMR2</accession>
<sequence>MAKLRGNGSKATLAAIAVALIVPGAALGHLERPSYWPDPAPDTSISPAAGGGVPAARRLSSAVPSKTTQRKRKQAPGKVRVVCQNPKSLTSLALAKASIRDARTKGFRLRPSQPVTRFSARHARRMLKINRRLQKKCSFDSVQKAVNASGNNDRIVIMPGLYTEPESRSKPTNDPKCNPSLVQKDASGDPTPSYEYQVTCPNDQNLVYVQGRAVTGKPLPEPRSDRRGIPQQELGPCVRCNLQIEGSGAKPEDVIIDAGDKYEGEGPEARPSAHAKDVVMRVDRGDGFVGVNFLMRGAREHGFYTEETDGVLLDRTKFFWNADYGHLAFTSDHQRVQNCDGMGAGDAALYPGATPETGSQKTSFYPDAPRANTVITKCDMRNSALGYSGSMGNAVRITDNHIYGNTAGIASDTLSSAGHPGFPADSAEVDNNFIYSNNFNVYDKASPVKPLVTLPIGTGIVYAGMNDAKVHDNWIFDNWRFGTMLFAVPDALTRFGGPEGDVFPGVSCEGAPQNKLSTSCGNRYFNNKIGQVPAGFEFPEALDRYKIPHGEASRTALPNGTDFWWDEFTSNRANCWFDNKGPDGRAVTGPGNAGNAPGMPPNILPDCSGGKNPDSSRGNGDVAKEQYLVNCAEGPPGGSGPLDCDWYTPPKRPGSAAASARAREVAAASR</sequence>
<organism evidence="2">
    <name type="scientific">uncultured Solirubrobacteraceae bacterium</name>
    <dbReference type="NCBI Taxonomy" id="1162706"/>
    <lineage>
        <taxon>Bacteria</taxon>
        <taxon>Bacillati</taxon>
        <taxon>Actinomycetota</taxon>
        <taxon>Thermoleophilia</taxon>
        <taxon>Solirubrobacterales</taxon>
        <taxon>Solirubrobacteraceae</taxon>
        <taxon>environmental samples</taxon>
    </lineage>
</organism>
<dbReference type="InterPro" id="IPR012334">
    <property type="entry name" value="Pectin_lyas_fold"/>
</dbReference>
<dbReference type="EMBL" id="CADCVS010000444">
    <property type="protein sequence ID" value="CAA9526570.1"/>
    <property type="molecule type" value="Genomic_DNA"/>
</dbReference>
<dbReference type="AlphaFoldDB" id="A0A6J4TMR2"/>
<evidence type="ECO:0000256" key="1">
    <source>
        <dbReference type="SAM" id="MobiDB-lite"/>
    </source>
</evidence>
<name>A0A6J4TMR2_9ACTN</name>
<dbReference type="SUPFAM" id="SSF51126">
    <property type="entry name" value="Pectin lyase-like"/>
    <property type="match status" value="1"/>
</dbReference>
<protein>
    <submittedName>
        <fullName evidence="2">Uncharacterized protein</fullName>
    </submittedName>
</protein>
<feature type="region of interest" description="Disordered" evidence="1">
    <location>
        <begin position="38"/>
        <end position="75"/>
    </location>
</feature>
<feature type="region of interest" description="Disordered" evidence="1">
    <location>
        <begin position="586"/>
        <end position="670"/>
    </location>
</feature>
<feature type="compositionally biased region" description="Low complexity" evidence="1">
    <location>
        <begin position="655"/>
        <end position="670"/>
    </location>
</feature>
<feature type="region of interest" description="Disordered" evidence="1">
    <location>
        <begin position="162"/>
        <end position="192"/>
    </location>
</feature>
<feature type="non-terminal residue" evidence="2">
    <location>
        <position position="670"/>
    </location>
</feature>
<gene>
    <name evidence="2" type="ORF">AVDCRST_MAG30-3421</name>
</gene>